<protein>
    <submittedName>
        <fullName evidence="1">TIGR02678 family protein</fullName>
    </submittedName>
</protein>
<accession>A0ABW3NB46</accession>
<keyword evidence="2" id="KW-1185">Reference proteome</keyword>
<dbReference type="Pfam" id="PF09661">
    <property type="entry name" value="DUF2398"/>
    <property type="match status" value="1"/>
</dbReference>
<name>A0ABW3NB46_9BACI</name>
<proteinExistence type="predicted"/>
<dbReference type="InterPro" id="IPR013494">
    <property type="entry name" value="CHP02678"/>
</dbReference>
<dbReference type="EMBL" id="JBHTKK010000001">
    <property type="protein sequence ID" value="MFD1064786.1"/>
    <property type="molecule type" value="Genomic_DNA"/>
</dbReference>
<gene>
    <name evidence="1" type="ORF">ACFQ19_01995</name>
</gene>
<evidence type="ECO:0000313" key="2">
    <source>
        <dbReference type="Proteomes" id="UP001597041"/>
    </source>
</evidence>
<evidence type="ECO:0000313" key="1">
    <source>
        <dbReference type="EMBL" id="MFD1064786.1"/>
    </source>
</evidence>
<organism evidence="1 2">
    <name type="scientific">Oceanobacillus locisalsi</name>
    <dbReference type="NCBI Taxonomy" id="546107"/>
    <lineage>
        <taxon>Bacteria</taxon>
        <taxon>Bacillati</taxon>
        <taxon>Bacillota</taxon>
        <taxon>Bacilli</taxon>
        <taxon>Bacillales</taxon>
        <taxon>Bacillaceae</taxon>
        <taxon>Oceanobacillus</taxon>
    </lineage>
</organism>
<dbReference type="RefSeq" id="WP_379590251.1">
    <property type="nucleotide sequence ID" value="NZ_JBHTKK010000001.1"/>
</dbReference>
<sequence>MQDTGQKQVKEEVQYAIRQLLERFWITRADDEELYFLIEDNEMDIKSFFRDTFRYRLIITHELAKLEKIPVKTYNWMGNKEVKGQYSFKQQRDFVFFFCLLAFIEGKGRDDQFSLQNICEAIQAYYPQSEAREPVIITWKEGSGYKNRLSLIRVVKYALKMKLMIEVDQSIEDFAGDGEHDVLFERTPYVSQFLRPFKDIYALENYDDFKASLAELNAAHVDGKHRFYRRLFLEPVVYHGELSEEEQEYVKRYYPAIENNISKFTGYEFERYKQSYLLVKTKMVMGEAVHPAENMLSNLVVRFAGYLLEHQQDYTFSFTNTVELSNHEIERIAALLKERDGKQWSKSFKEMSSEQLRIQVTDYLLNWNFADRLDDKTIRIKEGIFRVVGTYTEASKEESKA</sequence>
<dbReference type="NCBIfam" id="TIGR02678">
    <property type="entry name" value="TIGR02678 family protein"/>
    <property type="match status" value="1"/>
</dbReference>
<dbReference type="Proteomes" id="UP001597041">
    <property type="component" value="Unassembled WGS sequence"/>
</dbReference>
<comment type="caution">
    <text evidence="1">The sequence shown here is derived from an EMBL/GenBank/DDBJ whole genome shotgun (WGS) entry which is preliminary data.</text>
</comment>
<reference evidence="2" key="1">
    <citation type="journal article" date="2019" name="Int. J. Syst. Evol. Microbiol.">
        <title>The Global Catalogue of Microorganisms (GCM) 10K type strain sequencing project: providing services to taxonomists for standard genome sequencing and annotation.</title>
        <authorList>
            <consortium name="The Broad Institute Genomics Platform"/>
            <consortium name="The Broad Institute Genome Sequencing Center for Infectious Disease"/>
            <person name="Wu L."/>
            <person name="Ma J."/>
        </authorList>
    </citation>
    <scope>NUCLEOTIDE SEQUENCE [LARGE SCALE GENOMIC DNA]</scope>
    <source>
        <strain evidence="2">CCUG 56608</strain>
    </source>
</reference>